<dbReference type="Proteomes" id="UP000019116">
    <property type="component" value="Chromosome 1D"/>
</dbReference>
<evidence type="ECO:0000313" key="2">
    <source>
        <dbReference type="Proteomes" id="UP000019116"/>
    </source>
</evidence>
<dbReference type="Gramene" id="TraesRN1D0100904800.1">
    <property type="protein sequence ID" value="TraesRN1D0100904800.1"/>
    <property type="gene ID" value="TraesRN1D0100904800"/>
</dbReference>
<reference evidence="1" key="1">
    <citation type="submission" date="2018-08" db="EMBL/GenBank/DDBJ databases">
        <authorList>
            <person name="Rossello M."/>
        </authorList>
    </citation>
    <scope>NUCLEOTIDE SEQUENCE [LARGE SCALE GENOMIC DNA]</scope>
    <source>
        <strain evidence="1">cv. Chinese Spring</strain>
    </source>
</reference>
<sequence>MHKLVNVHYLEKLTFMLGNDDEGEEAMVFDTSPSFDDLVVKVRSVLHWNDPNAEVKLIGRYDVGLGVKSRLKSMPITSQLHCNVYKEKVDATQDKSLEIFATKVDPPPPLQIDLNRNASSPIHDDCAEVYVPNCSSQPPSSQPNEDHINASAIVLRHDAIPHVEEDASGHVDDDAIVAQEDA</sequence>
<name>A0A3B5ZZL7_WHEAT</name>
<reference evidence="1" key="2">
    <citation type="submission" date="2018-10" db="UniProtKB">
        <authorList>
            <consortium name="EnsemblPlants"/>
        </authorList>
    </citation>
    <scope>IDENTIFICATION</scope>
</reference>
<dbReference type="AlphaFoldDB" id="A0A3B5ZZL7"/>
<dbReference type="Gramene" id="TraesWEE_scaffold_318812_01G000100.1">
    <property type="protein sequence ID" value="TraesWEE_scaffold_318812_01G000100.1"/>
    <property type="gene ID" value="TraesWEE_scaffold_318812_01G000100"/>
</dbReference>
<evidence type="ECO:0000313" key="1">
    <source>
        <dbReference type="EnsemblPlants" id="TraesCS1D02G366000.1.cds1"/>
    </source>
</evidence>
<dbReference type="Gramene" id="TraesCAD_scaffold_044367_01G000400.1">
    <property type="protein sequence ID" value="TraesCAD_scaffold_044367_01G000400.1"/>
    <property type="gene ID" value="TraesCAD_scaffold_044367_01G000400"/>
</dbReference>
<organism evidence="1">
    <name type="scientific">Triticum aestivum</name>
    <name type="common">Wheat</name>
    <dbReference type="NCBI Taxonomy" id="4565"/>
    <lineage>
        <taxon>Eukaryota</taxon>
        <taxon>Viridiplantae</taxon>
        <taxon>Streptophyta</taxon>
        <taxon>Embryophyta</taxon>
        <taxon>Tracheophyta</taxon>
        <taxon>Spermatophyta</taxon>
        <taxon>Magnoliopsida</taxon>
        <taxon>Liliopsida</taxon>
        <taxon>Poales</taxon>
        <taxon>Poaceae</taxon>
        <taxon>BOP clade</taxon>
        <taxon>Pooideae</taxon>
        <taxon>Triticodae</taxon>
        <taxon>Triticeae</taxon>
        <taxon>Triticinae</taxon>
        <taxon>Triticum</taxon>
    </lineage>
</organism>
<accession>A0A3B5ZZL7</accession>
<dbReference type="Gramene" id="TraesCS1D02G366000.1">
    <property type="protein sequence ID" value="TraesCS1D02G366000.1.cds1"/>
    <property type="gene ID" value="TraesCS1D02G366000"/>
</dbReference>
<dbReference type="Gramene" id="TraesCS1D03G0855400.1">
    <property type="protein sequence ID" value="TraesCS1D03G0855400.1.CDS1"/>
    <property type="gene ID" value="TraesCS1D03G0855400"/>
</dbReference>
<dbReference type="Gramene" id="TraesROB_scaffold_105169_01G000100.1">
    <property type="protein sequence ID" value="TraesROB_scaffold_105169_01G000100.1"/>
    <property type="gene ID" value="TraesROB_scaffold_105169_01G000100"/>
</dbReference>
<keyword evidence="2" id="KW-1185">Reference proteome</keyword>
<proteinExistence type="predicted"/>
<dbReference type="EnsemblPlants" id="TraesCS1D02G366000.1">
    <property type="protein sequence ID" value="TraesCS1D02G366000.1.cds1"/>
    <property type="gene ID" value="TraesCS1D02G366000"/>
</dbReference>
<protein>
    <submittedName>
        <fullName evidence="1">Uncharacterized protein</fullName>
    </submittedName>
</protein>